<proteinExistence type="predicted"/>
<dbReference type="Gene3D" id="1.20.140.150">
    <property type="match status" value="1"/>
</dbReference>
<dbReference type="Pfam" id="PF13903">
    <property type="entry name" value="Claudin_2"/>
    <property type="match status" value="1"/>
</dbReference>
<evidence type="ECO:0000256" key="5">
    <source>
        <dbReference type="SAM" id="Phobius"/>
    </source>
</evidence>
<dbReference type="InterPro" id="IPR008370">
    <property type="entry name" value="VDCC_g6su"/>
</dbReference>
<evidence type="ECO:0000256" key="2">
    <source>
        <dbReference type="ARBA" id="ARBA00022692"/>
    </source>
</evidence>
<dbReference type="AlphaFoldDB" id="A0A087XQ33"/>
<evidence type="ECO:0000256" key="4">
    <source>
        <dbReference type="ARBA" id="ARBA00023136"/>
    </source>
</evidence>
<dbReference type="Proteomes" id="UP000028760">
    <property type="component" value="Unassembled WGS sequence"/>
</dbReference>
<reference evidence="6" key="2">
    <citation type="submission" date="2025-08" db="UniProtKB">
        <authorList>
            <consortium name="Ensembl"/>
        </authorList>
    </citation>
    <scope>IDENTIFICATION</scope>
</reference>
<evidence type="ECO:0000313" key="7">
    <source>
        <dbReference type="Proteomes" id="UP000028760"/>
    </source>
</evidence>
<keyword evidence="7" id="KW-1185">Reference proteome</keyword>
<reference evidence="6" key="3">
    <citation type="submission" date="2025-09" db="UniProtKB">
        <authorList>
            <consortium name="Ensembl"/>
        </authorList>
    </citation>
    <scope>IDENTIFICATION</scope>
</reference>
<dbReference type="PRINTS" id="PR01794">
    <property type="entry name" value="VDCCGAMMA6"/>
</dbReference>
<dbReference type="GeneTree" id="ENSGT00390000007786"/>
<accession>A0A087XQ33</accession>
<reference evidence="7" key="1">
    <citation type="submission" date="2013-10" db="EMBL/GenBank/DDBJ databases">
        <authorList>
            <person name="Schartl M."/>
            <person name="Warren W."/>
        </authorList>
    </citation>
    <scope>NUCLEOTIDE SEQUENCE [LARGE SCALE GENOMIC DNA]</scope>
    <source>
        <strain evidence="7">female</strain>
    </source>
</reference>
<dbReference type="eggNOG" id="ENOG502QUPR">
    <property type="taxonomic scope" value="Eukaryota"/>
</dbReference>
<dbReference type="PANTHER" id="PTHR15025:SF7">
    <property type="entry name" value="CALCIUM CHANNEL, VOLTAGE-DEPENDENT, GAMMA SUBUNIT 6A"/>
    <property type="match status" value="1"/>
</dbReference>
<keyword evidence="2 5" id="KW-0812">Transmembrane</keyword>
<dbReference type="Ensembl" id="ENSPFOT00000007898.2">
    <property type="protein sequence ID" value="ENSPFOP00000007886.2"/>
    <property type="gene ID" value="ENSPFOG00000007911.2"/>
</dbReference>
<dbReference type="GO" id="GO:0005246">
    <property type="term" value="F:calcium channel regulator activity"/>
    <property type="evidence" value="ECO:0007669"/>
    <property type="project" value="TreeGrafter"/>
</dbReference>
<dbReference type="EMBL" id="AYCK01010122">
    <property type="status" value="NOT_ANNOTATED_CDS"/>
    <property type="molecule type" value="Genomic_DNA"/>
</dbReference>
<sequence>MWSTFFLTDEEGRTVAPGTAAAGGMAAPGGPAQGAGGLASLMGGRSTFGGNKRRRTTSAGHAMSEAQEGKTCLTAHYGLWKGCTKTLWVSDIDPERESCGPAELPGESNCTYFKFFTTGENTVMFQKTTHKNLNVAAAMLALFSLFLMVMGAICITMALSKEILFFLKPASICFILSGVMVLIALLVFHQSVLSFLASDHTVPLHHELSWSVSCIGCAGAVLIVGGILFLLLALPCSPWQRCLPHKEGSS</sequence>
<name>A0A087XQ33_POEFO</name>
<evidence type="ECO:0000313" key="6">
    <source>
        <dbReference type="Ensembl" id="ENSPFOP00000007886.2"/>
    </source>
</evidence>
<dbReference type="STRING" id="48698.ENSPFOP00000007886"/>
<dbReference type="InterPro" id="IPR004031">
    <property type="entry name" value="PMP22/EMP/MP20/Claudin"/>
</dbReference>
<dbReference type="GO" id="GO:0006816">
    <property type="term" value="P:calcium ion transport"/>
    <property type="evidence" value="ECO:0007669"/>
    <property type="project" value="InterPro"/>
</dbReference>
<feature type="transmembrane region" description="Helical" evidence="5">
    <location>
        <begin position="208"/>
        <end position="234"/>
    </location>
</feature>
<dbReference type="GO" id="GO:1990454">
    <property type="term" value="C:L-type voltage-gated calcium channel complex"/>
    <property type="evidence" value="ECO:0007669"/>
    <property type="project" value="TreeGrafter"/>
</dbReference>
<feature type="transmembrane region" description="Helical" evidence="5">
    <location>
        <begin position="135"/>
        <end position="159"/>
    </location>
</feature>
<comment type="subcellular location">
    <subcellularLocation>
        <location evidence="1">Membrane</location>
        <topology evidence="1">Multi-pass membrane protein</topology>
    </subcellularLocation>
</comment>
<dbReference type="GO" id="GO:1902514">
    <property type="term" value="P:regulation of calcium ion transmembrane transport via high voltage-gated calcium channel"/>
    <property type="evidence" value="ECO:0007669"/>
    <property type="project" value="TreeGrafter"/>
</dbReference>
<feature type="transmembrane region" description="Helical" evidence="5">
    <location>
        <begin position="166"/>
        <end position="188"/>
    </location>
</feature>
<evidence type="ECO:0000256" key="3">
    <source>
        <dbReference type="ARBA" id="ARBA00022989"/>
    </source>
</evidence>
<keyword evidence="3 5" id="KW-1133">Transmembrane helix</keyword>
<protein>
    <submittedName>
        <fullName evidence="6">Calcium channel, voltage-dependent, gamma subunit 6a</fullName>
    </submittedName>
</protein>
<keyword evidence="4 5" id="KW-0472">Membrane</keyword>
<dbReference type="PANTHER" id="PTHR15025">
    <property type="entry name" value="VOLTAGE-DEPENDENT CALCIUM CHANNEL GAMMA-1 SUBUNIT-RELATED"/>
    <property type="match status" value="1"/>
</dbReference>
<organism evidence="6 7">
    <name type="scientific">Poecilia formosa</name>
    <name type="common">Amazon molly</name>
    <name type="synonym">Limia formosa</name>
    <dbReference type="NCBI Taxonomy" id="48698"/>
    <lineage>
        <taxon>Eukaryota</taxon>
        <taxon>Metazoa</taxon>
        <taxon>Chordata</taxon>
        <taxon>Craniata</taxon>
        <taxon>Vertebrata</taxon>
        <taxon>Euteleostomi</taxon>
        <taxon>Actinopterygii</taxon>
        <taxon>Neopterygii</taxon>
        <taxon>Teleostei</taxon>
        <taxon>Neoteleostei</taxon>
        <taxon>Acanthomorphata</taxon>
        <taxon>Ovalentaria</taxon>
        <taxon>Atherinomorphae</taxon>
        <taxon>Cyprinodontiformes</taxon>
        <taxon>Poeciliidae</taxon>
        <taxon>Poeciliinae</taxon>
        <taxon>Poecilia</taxon>
    </lineage>
</organism>
<evidence type="ECO:0000256" key="1">
    <source>
        <dbReference type="ARBA" id="ARBA00004141"/>
    </source>
</evidence>